<dbReference type="Pfam" id="PF13181">
    <property type="entry name" value="TPR_8"/>
    <property type="match status" value="1"/>
</dbReference>
<keyword evidence="12" id="KW-1185">Reference proteome</keyword>
<evidence type="ECO:0000256" key="7">
    <source>
        <dbReference type="ARBA" id="ARBA00023054"/>
    </source>
</evidence>
<dbReference type="Proteomes" id="UP000193804">
    <property type="component" value="Unassembled WGS sequence"/>
</dbReference>
<evidence type="ECO:0000256" key="4">
    <source>
        <dbReference type="ARBA" id="ARBA00022701"/>
    </source>
</evidence>
<proteinExistence type="inferred from homology"/>
<evidence type="ECO:0000313" key="12">
    <source>
        <dbReference type="Proteomes" id="UP000193804"/>
    </source>
</evidence>
<keyword evidence="7" id="KW-0175">Coiled coil</keyword>
<sequence>MSFFLNVVFKTILFLSFFFLTHNSIAQFGVGNMLKNKAEKLVKDKLKEKTEEKRDSYDTLSFNYAIAFLDKTESFENQQKGEGLIKTADFLLSDGEPQTELESARDIYDFGRLNYKMRNQFMAETNLKLAKLKYEQLSARNEPNYYKTLGLLGLLYSDMGRYSKAGEYTEKALDGWEKLQGKESIGYLAELNNFAVLQINLGNFIEAERIIMQLEEKLSAEKDNEMLPYAIYLNNEAILNQYMGRADKALGLMDDCTEIAKESLTEKNSTYLQFLTNKAILEQENGNLERAEMLFQNVLDLQESRMKLNAKNDPDYAHMKSNIAALYAEKGEYDKAKEALLLSLEIYKEEFGEEHLTTAGTQSDLGNLYRFLGQNEKAEPLLQSALYTRERKLSKTHPKVVKSQEDLALWFWSNGQMESAASYFTKVMKTSQEFIKDYFPALSEAEKTKYWEQLKPRFFRFYNFALENYKEYPQLLDDFMRYRLSTKGILLSASTALRNTIFSQNDEELTALYERWLDQKQQLANAYALSDEEINEQSLNVDSLESATNQTEKELSVRSEAFSSAYEDKNTDYETILKELKNGEVMVEIVQYPIFNKQLTTKNAYAYVILKKGVGKPEIVINKDGDLLENRYYAYYNNVINQKMKDEYSYAQFWKKLENKVLGASRIYISPDGIYNQVNMNTMQQPNGKYLIENHDIRYIGHPNDILFKKTAQPSGNQTAFLMGDPNFNSKSIAQLPGTQKEIESISEYLSPSMKMQKYLNNDATESNLKQVKSPKYLHLASHGYFLEDKQANDNLFGVQLQYIRQNPLLRSGLLLTGAGADQASGSSQSFNQSDNGFFSAYEAINLNLNNTEMVVLSACETGKGDVKAGEGVYGLQRAFIVAGAESLVMSLWKVDDTATQKLMSGFYRENVKGKAIPDAFRSAQLAMLKEYQHPYYWGAFIMFSR</sequence>
<dbReference type="Gene3D" id="1.25.40.10">
    <property type="entry name" value="Tetratricopeptide repeat domain"/>
    <property type="match status" value="2"/>
</dbReference>
<evidence type="ECO:0000259" key="10">
    <source>
        <dbReference type="Pfam" id="PF12770"/>
    </source>
</evidence>
<accession>A0A1X7JLE3</accession>
<evidence type="ECO:0000256" key="1">
    <source>
        <dbReference type="ARBA" id="ARBA00004245"/>
    </source>
</evidence>
<keyword evidence="8" id="KW-0505">Motor protein</keyword>
<dbReference type="GO" id="GO:0005737">
    <property type="term" value="C:cytoplasm"/>
    <property type="evidence" value="ECO:0007669"/>
    <property type="project" value="TreeGrafter"/>
</dbReference>
<dbReference type="PANTHER" id="PTHR45783:SF3">
    <property type="entry name" value="KINESIN LIGHT CHAIN"/>
    <property type="match status" value="1"/>
</dbReference>
<dbReference type="OrthoDB" id="9771112at2"/>
<comment type="similarity">
    <text evidence="2">Belongs to the kinesin light chain family.</text>
</comment>
<evidence type="ECO:0000313" key="11">
    <source>
        <dbReference type="EMBL" id="SMG28428.1"/>
    </source>
</evidence>
<dbReference type="InterPro" id="IPR019734">
    <property type="entry name" value="TPR_rpt"/>
</dbReference>
<dbReference type="EMBL" id="FXAW01000003">
    <property type="protein sequence ID" value="SMG28428.1"/>
    <property type="molecule type" value="Genomic_DNA"/>
</dbReference>
<keyword evidence="9" id="KW-0206">Cytoskeleton</keyword>
<dbReference type="SUPFAM" id="SSF48452">
    <property type="entry name" value="TPR-like"/>
    <property type="match status" value="3"/>
</dbReference>
<keyword evidence="5" id="KW-0677">Repeat</keyword>
<dbReference type="Pfam" id="PF12770">
    <property type="entry name" value="CHAT"/>
    <property type="match status" value="1"/>
</dbReference>
<evidence type="ECO:0000256" key="2">
    <source>
        <dbReference type="ARBA" id="ARBA00009622"/>
    </source>
</evidence>
<comment type="subcellular location">
    <subcellularLocation>
        <location evidence="1">Cytoplasm</location>
        <location evidence="1">Cytoskeleton</location>
    </subcellularLocation>
</comment>
<gene>
    <name evidence="11" type="ORF">SAMN05661096_01702</name>
</gene>
<keyword evidence="3" id="KW-0963">Cytoplasm</keyword>
<dbReference type="GO" id="GO:0019894">
    <property type="term" value="F:kinesin binding"/>
    <property type="evidence" value="ECO:0007669"/>
    <property type="project" value="TreeGrafter"/>
</dbReference>
<evidence type="ECO:0000256" key="6">
    <source>
        <dbReference type="ARBA" id="ARBA00022803"/>
    </source>
</evidence>
<dbReference type="STRING" id="1028.SAMN05661096_01702"/>
<dbReference type="Pfam" id="PF13424">
    <property type="entry name" value="TPR_12"/>
    <property type="match status" value="1"/>
</dbReference>
<dbReference type="PANTHER" id="PTHR45783">
    <property type="entry name" value="KINESIN LIGHT CHAIN"/>
    <property type="match status" value="1"/>
</dbReference>
<keyword evidence="6" id="KW-0802">TPR repeat</keyword>
<dbReference type="AlphaFoldDB" id="A0A1X7JLE3"/>
<dbReference type="GO" id="GO:0007018">
    <property type="term" value="P:microtubule-based movement"/>
    <property type="evidence" value="ECO:0007669"/>
    <property type="project" value="TreeGrafter"/>
</dbReference>
<dbReference type="GO" id="GO:0005871">
    <property type="term" value="C:kinesin complex"/>
    <property type="evidence" value="ECO:0007669"/>
    <property type="project" value="InterPro"/>
</dbReference>
<organism evidence="11 12">
    <name type="scientific">Marivirga sericea</name>
    <dbReference type="NCBI Taxonomy" id="1028"/>
    <lineage>
        <taxon>Bacteria</taxon>
        <taxon>Pseudomonadati</taxon>
        <taxon>Bacteroidota</taxon>
        <taxon>Cytophagia</taxon>
        <taxon>Cytophagales</taxon>
        <taxon>Marivirgaceae</taxon>
        <taxon>Marivirga</taxon>
    </lineage>
</organism>
<dbReference type="InterPro" id="IPR011990">
    <property type="entry name" value="TPR-like_helical_dom_sf"/>
</dbReference>
<keyword evidence="4" id="KW-0493">Microtubule</keyword>
<evidence type="ECO:0000256" key="8">
    <source>
        <dbReference type="ARBA" id="ARBA00023175"/>
    </source>
</evidence>
<protein>
    <submittedName>
        <fullName evidence="11">Tetratricopeptide repeat-containing protein</fullName>
    </submittedName>
</protein>
<dbReference type="InterPro" id="IPR002151">
    <property type="entry name" value="Kinesin_light"/>
</dbReference>
<evidence type="ECO:0000256" key="9">
    <source>
        <dbReference type="ARBA" id="ARBA00023212"/>
    </source>
</evidence>
<reference evidence="12" key="1">
    <citation type="submission" date="2017-04" db="EMBL/GenBank/DDBJ databases">
        <authorList>
            <person name="Varghese N."/>
            <person name="Submissions S."/>
        </authorList>
    </citation>
    <scope>NUCLEOTIDE SEQUENCE [LARGE SCALE GENOMIC DNA]</scope>
    <source>
        <strain evidence="12">DSM 4125</strain>
    </source>
</reference>
<evidence type="ECO:0000256" key="3">
    <source>
        <dbReference type="ARBA" id="ARBA00022490"/>
    </source>
</evidence>
<dbReference type="GO" id="GO:0005874">
    <property type="term" value="C:microtubule"/>
    <property type="evidence" value="ECO:0007669"/>
    <property type="project" value="UniProtKB-KW"/>
</dbReference>
<dbReference type="SMART" id="SM00028">
    <property type="entry name" value="TPR"/>
    <property type="match status" value="6"/>
</dbReference>
<feature type="domain" description="CHAT" evidence="10">
    <location>
        <begin position="653"/>
        <end position="944"/>
    </location>
</feature>
<evidence type="ECO:0000256" key="5">
    <source>
        <dbReference type="ARBA" id="ARBA00022737"/>
    </source>
</evidence>
<name>A0A1X7JLE3_9BACT</name>
<dbReference type="InterPro" id="IPR024983">
    <property type="entry name" value="CHAT_dom"/>
</dbReference>